<dbReference type="GeneID" id="100906394"/>
<evidence type="ECO:0000313" key="1">
    <source>
        <dbReference type="Proteomes" id="UP000694867"/>
    </source>
</evidence>
<gene>
    <name evidence="2" type="primary">LOC100906394</name>
</gene>
<accession>A0AAJ6VVW1</accession>
<dbReference type="AlphaFoldDB" id="A0AAJ6VVW1"/>
<organism evidence="1 2">
    <name type="scientific">Galendromus occidentalis</name>
    <name type="common">western predatory mite</name>
    <dbReference type="NCBI Taxonomy" id="34638"/>
    <lineage>
        <taxon>Eukaryota</taxon>
        <taxon>Metazoa</taxon>
        <taxon>Ecdysozoa</taxon>
        <taxon>Arthropoda</taxon>
        <taxon>Chelicerata</taxon>
        <taxon>Arachnida</taxon>
        <taxon>Acari</taxon>
        <taxon>Parasitiformes</taxon>
        <taxon>Mesostigmata</taxon>
        <taxon>Gamasina</taxon>
        <taxon>Phytoseioidea</taxon>
        <taxon>Phytoseiidae</taxon>
        <taxon>Typhlodrominae</taxon>
        <taxon>Galendromus</taxon>
    </lineage>
</organism>
<keyword evidence="1" id="KW-1185">Reference proteome</keyword>
<evidence type="ECO:0000313" key="2">
    <source>
        <dbReference type="RefSeq" id="XP_003739440.1"/>
    </source>
</evidence>
<dbReference type="KEGG" id="goe:100906394"/>
<reference evidence="2" key="1">
    <citation type="submission" date="2025-08" db="UniProtKB">
        <authorList>
            <consortium name="RefSeq"/>
        </authorList>
    </citation>
    <scope>IDENTIFICATION</scope>
</reference>
<dbReference type="InterPro" id="IPR011043">
    <property type="entry name" value="Gal_Oxase/kelch_b-propeller"/>
</dbReference>
<protein>
    <submittedName>
        <fullName evidence="2">Uncharacterized protein LOC100906394</fullName>
    </submittedName>
</protein>
<dbReference type="SUPFAM" id="SSF50965">
    <property type="entry name" value="Galactose oxidase, central domain"/>
    <property type="match status" value="1"/>
</dbReference>
<proteinExistence type="predicted"/>
<dbReference type="Proteomes" id="UP000694867">
    <property type="component" value="Unplaced"/>
</dbReference>
<dbReference type="RefSeq" id="XP_003739440.1">
    <property type="nucleotide sequence ID" value="XM_003739392.2"/>
</dbReference>
<name>A0AAJ6VVW1_9ACAR</name>
<sequence length="271" mass="30350">MGLLSCFRKVQHLGFVLSGDSLLRLRGDLSYSPADDIILPKGEISAIAALSPRKIVIVCGSDIFLCSKKKIVKIYEGGTIKPLIGCCGKTLFAALNGRRQIHQYNVKDRKFEPLCIKFQDEDEKLFSIGNSNVDSKTLCLVVYKQNEAISRVLEVDLNTFDRRDLNCPGDVMAVYQCGDRIFATGSVSAQNTKQFYELNCRTKTWVKRADRTHGVTNQTTDKVLFVDGFFISFVEKAASSGKEVIEVYDVKKEVWNSQDSEFSRIRAVACC</sequence>